<feature type="region of interest" description="Disordered" evidence="11">
    <location>
        <begin position="286"/>
        <end position="349"/>
    </location>
</feature>
<dbReference type="STRING" id="1890683.A0A427YKX6"/>
<dbReference type="Gene3D" id="1.10.8.60">
    <property type="match status" value="2"/>
</dbReference>
<evidence type="ECO:0000256" key="10">
    <source>
        <dbReference type="ARBA" id="ARBA00048778"/>
    </source>
</evidence>
<dbReference type="OrthoDB" id="5553750at2759"/>
<keyword evidence="4" id="KW-0547">Nucleotide-binding</keyword>
<dbReference type="PANTHER" id="PTHR23077:SF9">
    <property type="entry name" value="PEROXISOMAL ATPASE PEX6"/>
    <property type="match status" value="1"/>
</dbReference>
<keyword evidence="14" id="KW-1185">Reference proteome</keyword>
<dbReference type="InterPro" id="IPR047533">
    <property type="entry name" value="RecA-like_PEX6_r2"/>
</dbReference>
<protein>
    <recommendedName>
        <fullName evidence="8">Peroxisomal ATPase PEX6</fullName>
    </recommendedName>
    <alternativeName>
        <fullName evidence="9">Peroxin-6</fullName>
    </alternativeName>
</protein>
<accession>A0A427YKX6</accession>
<evidence type="ECO:0000256" key="7">
    <source>
        <dbReference type="ARBA" id="ARBA00023136"/>
    </source>
</evidence>
<dbReference type="EMBL" id="RSCD01000007">
    <property type="protein sequence ID" value="RSH91719.1"/>
    <property type="molecule type" value="Genomic_DNA"/>
</dbReference>
<evidence type="ECO:0000256" key="5">
    <source>
        <dbReference type="ARBA" id="ARBA00022801"/>
    </source>
</evidence>
<dbReference type="SMART" id="SM00382">
    <property type="entry name" value="AAA"/>
    <property type="match status" value="2"/>
</dbReference>
<dbReference type="AlphaFoldDB" id="A0A427YKX6"/>
<feature type="domain" description="AAA+ ATPase" evidence="12">
    <location>
        <begin position="917"/>
        <end position="1059"/>
    </location>
</feature>
<dbReference type="Proteomes" id="UP000279259">
    <property type="component" value="Unassembled WGS sequence"/>
</dbReference>
<dbReference type="InterPro" id="IPR003593">
    <property type="entry name" value="AAA+_ATPase"/>
</dbReference>
<keyword evidence="6" id="KW-0067">ATP-binding</keyword>
<comment type="catalytic activity">
    <reaction evidence="10">
        <text>ATP + H2O = ADP + phosphate + H(+)</text>
        <dbReference type="Rhea" id="RHEA:13065"/>
        <dbReference type="ChEBI" id="CHEBI:15377"/>
        <dbReference type="ChEBI" id="CHEBI:15378"/>
        <dbReference type="ChEBI" id="CHEBI:30616"/>
        <dbReference type="ChEBI" id="CHEBI:43474"/>
        <dbReference type="ChEBI" id="CHEBI:456216"/>
    </reaction>
    <physiologicalReaction direction="left-to-right" evidence="10">
        <dbReference type="Rhea" id="RHEA:13066"/>
    </physiologicalReaction>
</comment>
<comment type="caution">
    <text evidence="13">The sequence shown here is derived from an EMBL/GenBank/DDBJ whole genome shotgun (WGS) entry which is preliminary data.</text>
</comment>
<evidence type="ECO:0000256" key="6">
    <source>
        <dbReference type="ARBA" id="ARBA00022840"/>
    </source>
</evidence>
<evidence type="ECO:0000256" key="2">
    <source>
        <dbReference type="ARBA" id="ARBA00006914"/>
    </source>
</evidence>
<dbReference type="GO" id="GO:0005829">
    <property type="term" value="C:cytosol"/>
    <property type="evidence" value="ECO:0007669"/>
    <property type="project" value="TreeGrafter"/>
</dbReference>
<comment type="subcellular location">
    <subcellularLocation>
        <location evidence="1">Membrane</location>
    </subcellularLocation>
</comment>
<comment type="similarity">
    <text evidence="2">Belongs to the AAA ATPase family.</text>
</comment>
<dbReference type="Gene3D" id="3.40.50.300">
    <property type="entry name" value="P-loop containing nucleotide triphosphate hydrolases"/>
    <property type="match status" value="2"/>
</dbReference>
<dbReference type="PROSITE" id="PS00674">
    <property type="entry name" value="AAA"/>
    <property type="match status" value="1"/>
</dbReference>
<dbReference type="InterPro" id="IPR050168">
    <property type="entry name" value="AAA_ATPase_domain"/>
</dbReference>
<dbReference type="InterPro" id="IPR027417">
    <property type="entry name" value="P-loop_NTPase"/>
</dbReference>
<organism evidence="13 14">
    <name type="scientific">Saitozyma podzolica</name>
    <dbReference type="NCBI Taxonomy" id="1890683"/>
    <lineage>
        <taxon>Eukaryota</taxon>
        <taxon>Fungi</taxon>
        <taxon>Dikarya</taxon>
        <taxon>Basidiomycota</taxon>
        <taxon>Agaricomycotina</taxon>
        <taxon>Tremellomycetes</taxon>
        <taxon>Tremellales</taxon>
        <taxon>Trimorphomycetaceae</taxon>
        <taxon>Saitozyma</taxon>
    </lineage>
</organism>
<dbReference type="GO" id="GO:0016558">
    <property type="term" value="P:protein import into peroxisome matrix"/>
    <property type="evidence" value="ECO:0007669"/>
    <property type="project" value="TreeGrafter"/>
</dbReference>
<evidence type="ECO:0000256" key="3">
    <source>
        <dbReference type="ARBA" id="ARBA00022593"/>
    </source>
</evidence>
<reference evidence="13 14" key="1">
    <citation type="submission" date="2018-11" db="EMBL/GenBank/DDBJ databases">
        <title>Genome sequence of Saitozyma podzolica DSM 27192.</title>
        <authorList>
            <person name="Aliyu H."/>
            <person name="Gorte O."/>
            <person name="Ochsenreither K."/>
        </authorList>
    </citation>
    <scope>NUCLEOTIDE SEQUENCE [LARGE SCALE GENOMIC DNA]</scope>
    <source>
        <strain evidence="13 14">DSM 27192</strain>
    </source>
</reference>
<dbReference type="InterPro" id="IPR003960">
    <property type="entry name" value="ATPase_AAA_CS"/>
</dbReference>
<evidence type="ECO:0000259" key="12">
    <source>
        <dbReference type="SMART" id="SM00382"/>
    </source>
</evidence>
<evidence type="ECO:0000256" key="1">
    <source>
        <dbReference type="ARBA" id="ARBA00004370"/>
    </source>
</evidence>
<keyword evidence="3" id="KW-0962">Peroxisome biogenesis</keyword>
<evidence type="ECO:0000313" key="14">
    <source>
        <dbReference type="Proteomes" id="UP000279259"/>
    </source>
</evidence>
<dbReference type="PANTHER" id="PTHR23077">
    <property type="entry name" value="AAA-FAMILY ATPASE"/>
    <property type="match status" value="1"/>
</dbReference>
<feature type="domain" description="AAA+ ATPase" evidence="12">
    <location>
        <begin position="631"/>
        <end position="769"/>
    </location>
</feature>
<dbReference type="GO" id="GO:0005778">
    <property type="term" value="C:peroxisomal membrane"/>
    <property type="evidence" value="ECO:0007669"/>
    <property type="project" value="TreeGrafter"/>
</dbReference>
<keyword evidence="7" id="KW-0472">Membrane</keyword>
<feature type="region of interest" description="Disordered" evidence="11">
    <location>
        <begin position="474"/>
        <end position="516"/>
    </location>
</feature>
<dbReference type="Pfam" id="PF00004">
    <property type="entry name" value="AAA"/>
    <property type="match status" value="2"/>
</dbReference>
<evidence type="ECO:0000256" key="9">
    <source>
        <dbReference type="ARBA" id="ARBA00034920"/>
    </source>
</evidence>
<dbReference type="InterPro" id="IPR056995">
    <property type="entry name" value="PEX6_4th_dom"/>
</dbReference>
<evidence type="ECO:0000313" key="13">
    <source>
        <dbReference type="EMBL" id="RSH91719.1"/>
    </source>
</evidence>
<gene>
    <name evidence="13" type="primary">PEX6</name>
    <name evidence="13" type="ORF">EHS25_009088</name>
</gene>
<dbReference type="SUPFAM" id="SSF52540">
    <property type="entry name" value="P-loop containing nucleoside triphosphate hydrolases"/>
    <property type="match status" value="2"/>
</dbReference>
<evidence type="ECO:0000256" key="8">
    <source>
        <dbReference type="ARBA" id="ARBA00034811"/>
    </source>
</evidence>
<sequence length="1181" mass="125691">MAVAPIPFRRTRPVRVEVHPIPPVLDRATTTTPSGSAHGGHQEGDAAYASVALWERLSLEDGEPGGAIGGQGICVVVEWSKTAGLGKRKDHNVVVRVEPLPGTSLHPPPDARVLYMPTRLLPPHATANLSAFVVPHEPIALTLAILQPVAEAESRDIDSELADLADLDLEFLLDRPQPNGGVPPGHHPFSSDRILREGDLIKLPPSSMSRTRSVRVLLTEPVRQGVLTPSTRLIVSTTPYRPKPVAGLNGDTASEGSIPRTHLSAALEEFDPDAFLSGSLSMQLGVTQPGDLPDGGALGEELVGSWSSSSGSLTPRPRGDRPESPAARVRDLDENEDEVTLRPAGDSSGAGARLAKVLAWEALDDSHSDFPANPILLPSSLHRALFPQPTSSTEIILSPTPFGARIPNLPVAKTMTLARVATTEGVDKRYERSWIRGLRSYFTAPDRKGMGKTASEDEDGGRLIRRGDVIAVPVYPDRPLSSEQEESPSTSDADSSDSEGDAPGAPSRFGWKSSGGKGKAQVSMGVAYFVVSSLSFDPLVPIEDDFRSSTSSKARAGEMGCWVDVAGSGGGKGATRTVLTGLERLRVSGREGDRASLSLPRIPIPWSGLASGRLRDLLGSSLASASFAYAMQLSILLTGARGSGKMLLVRHVADELGFNVVLIECYNLTGESSQSLEGTLRAALDKAKSAAPSILLLRNVEALAKKSDAPNARPAPIIKVLGDILEGLKQATGESGFPCVLLGITAEADGVDTGVAGCFKQNIELSAPKEPERLHIAKEALHAVALPIAPDVDLPHLAAQTAALQAADISSLLLRASDLALRRACMVSGRDLHSVQAAGVSMTAKDIESALNEARTAYSDSIGAPKIPDVKWEDVGGLAEVRKEILETVQLPLERPELFADGLKKRSVGIEADELGSCVGILLYGPPGTGKTLLAKTVATTCALNFFSVKGPELLNMYIGESEANVRRVFQRARDAAPCVIFMDELDSVAPKRGNQGDSGGVMDRIVSQLLAELDGMSSAGGSSAEVFVMGATNRPDLLDPALLRPGRFDRLIYLSTPQTHEAQADILKALTRKFHLDPALDLEDVAQRCPFNYTGADLYALASDAMLRAMSRTAGSVDARIRQLEQEAEKHGGEAGIDVAWPKPLTPQYYLGRMASKEEMEVMVRWEDFEEALQGLTPSH</sequence>
<proteinExistence type="inferred from homology"/>
<dbReference type="GO" id="GO:0005524">
    <property type="term" value="F:ATP binding"/>
    <property type="evidence" value="ECO:0007669"/>
    <property type="project" value="UniProtKB-KW"/>
</dbReference>
<feature type="compositionally biased region" description="Basic and acidic residues" evidence="11">
    <location>
        <begin position="317"/>
        <end position="332"/>
    </location>
</feature>
<keyword evidence="5" id="KW-0378">Hydrolase</keyword>
<feature type="region of interest" description="Disordered" evidence="11">
    <location>
        <begin position="19"/>
        <end position="43"/>
    </location>
</feature>
<dbReference type="Pfam" id="PF23315">
    <property type="entry name" value="PEX6_4th"/>
    <property type="match status" value="1"/>
</dbReference>
<dbReference type="CDD" id="cd19527">
    <property type="entry name" value="RecA-like_PEX6_r2"/>
    <property type="match status" value="1"/>
</dbReference>
<dbReference type="InterPro" id="IPR003959">
    <property type="entry name" value="ATPase_AAA_core"/>
</dbReference>
<evidence type="ECO:0000256" key="11">
    <source>
        <dbReference type="SAM" id="MobiDB-lite"/>
    </source>
</evidence>
<name>A0A427YKX6_9TREE</name>
<dbReference type="FunFam" id="3.40.50.300:FF:000109">
    <property type="entry name" value="Peroxisomal biogenesis factor 6"/>
    <property type="match status" value="1"/>
</dbReference>
<dbReference type="GO" id="GO:0016887">
    <property type="term" value="F:ATP hydrolysis activity"/>
    <property type="evidence" value="ECO:0007669"/>
    <property type="project" value="InterPro"/>
</dbReference>
<evidence type="ECO:0000256" key="4">
    <source>
        <dbReference type="ARBA" id="ARBA00022741"/>
    </source>
</evidence>